<keyword evidence="5 7" id="KW-0560">Oxidoreductase</keyword>
<dbReference type="PANTHER" id="PTHR11063">
    <property type="entry name" value="GLUTAMATE SEMIALDEHYDE DEHYDROGENASE"/>
    <property type="match status" value="1"/>
</dbReference>
<dbReference type="GO" id="GO:0005737">
    <property type="term" value="C:cytoplasm"/>
    <property type="evidence" value="ECO:0007669"/>
    <property type="project" value="UniProtKB-SubCell"/>
</dbReference>
<evidence type="ECO:0000259" key="8">
    <source>
        <dbReference type="Pfam" id="PF00171"/>
    </source>
</evidence>
<dbReference type="Pfam" id="PF00171">
    <property type="entry name" value="Aldedh"/>
    <property type="match status" value="2"/>
</dbReference>
<dbReference type="GO" id="GO:0004350">
    <property type="term" value="F:glutamate-5-semialdehyde dehydrogenase activity"/>
    <property type="evidence" value="ECO:0007669"/>
    <property type="project" value="UniProtKB-UniRule"/>
</dbReference>
<evidence type="ECO:0000256" key="4">
    <source>
        <dbReference type="ARBA" id="ARBA00022857"/>
    </source>
</evidence>
<feature type="domain" description="Aldehyde dehydrogenase" evidence="8">
    <location>
        <begin position="6"/>
        <end position="277"/>
    </location>
</feature>
<dbReference type="FunFam" id="3.40.309.10:FF:000006">
    <property type="entry name" value="Gamma-glutamyl phosphate reductase"/>
    <property type="match status" value="1"/>
</dbReference>
<dbReference type="HAMAP" id="MF_00412">
    <property type="entry name" value="ProA"/>
    <property type="match status" value="1"/>
</dbReference>
<feature type="domain" description="Aldehyde dehydrogenase" evidence="8">
    <location>
        <begin position="304"/>
        <end position="374"/>
    </location>
</feature>
<keyword evidence="4 7" id="KW-0521">NADP</keyword>
<dbReference type="Gene3D" id="3.40.605.10">
    <property type="entry name" value="Aldehyde Dehydrogenase, Chain A, domain 1"/>
    <property type="match status" value="1"/>
</dbReference>
<comment type="similarity">
    <text evidence="7">Belongs to the gamma-glutamyl phosphate reductase family.</text>
</comment>
<comment type="function">
    <text evidence="7">Catalyzes the NADPH-dependent reduction of L-glutamate 5-phosphate into L-glutamate 5-semialdehyde and phosphate. The product spontaneously undergoes cyclization to form 1-pyrroline-5-carboxylate.</text>
</comment>
<dbReference type="AlphaFoldDB" id="A0A9E6XZS2"/>
<name>A0A9E6XZS2_9ACTN</name>
<dbReference type="InterPro" id="IPR000965">
    <property type="entry name" value="GPR_dom"/>
</dbReference>
<proteinExistence type="inferred from homology"/>
<evidence type="ECO:0000256" key="7">
    <source>
        <dbReference type="HAMAP-Rule" id="MF_00412"/>
    </source>
</evidence>
<organism evidence="9 10">
    <name type="scientific">Capillimicrobium parvum</name>
    <dbReference type="NCBI Taxonomy" id="2884022"/>
    <lineage>
        <taxon>Bacteria</taxon>
        <taxon>Bacillati</taxon>
        <taxon>Actinomycetota</taxon>
        <taxon>Thermoleophilia</taxon>
        <taxon>Solirubrobacterales</taxon>
        <taxon>Capillimicrobiaceae</taxon>
        <taxon>Capillimicrobium</taxon>
    </lineage>
</organism>
<evidence type="ECO:0000313" key="10">
    <source>
        <dbReference type="Proteomes" id="UP001162834"/>
    </source>
</evidence>
<dbReference type="NCBIfam" id="TIGR00407">
    <property type="entry name" value="proA"/>
    <property type="match status" value="1"/>
</dbReference>
<keyword evidence="10" id="KW-1185">Reference proteome</keyword>
<dbReference type="EMBL" id="CP087164">
    <property type="protein sequence ID" value="UGS37532.1"/>
    <property type="molecule type" value="Genomic_DNA"/>
</dbReference>
<dbReference type="RefSeq" id="WP_259311583.1">
    <property type="nucleotide sequence ID" value="NZ_CP087164.1"/>
</dbReference>
<keyword evidence="2 7" id="KW-0028">Amino-acid biosynthesis</keyword>
<dbReference type="InterPro" id="IPR016163">
    <property type="entry name" value="Ald_DH_C"/>
</dbReference>
<evidence type="ECO:0000256" key="1">
    <source>
        <dbReference type="ARBA" id="ARBA00004985"/>
    </source>
</evidence>
<dbReference type="InterPro" id="IPR015590">
    <property type="entry name" value="Aldehyde_DH_dom"/>
</dbReference>
<reference evidence="9" key="1">
    <citation type="journal article" date="2022" name="Int. J. Syst. Evol. Microbiol.">
        <title>Pseudomonas aegrilactucae sp. nov. and Pseudomonas morbosilactucae sp. nov., pathogens causing bacterial rot of lettuce in Japan.</title>
        <authorList>
            <person name="Sawada H."/>
            <person name="Fujikawa T."/>
            <person name="Satou M."/>
        </authorList>
    </citation>
    <scope>NUCLEOTIDE SEQUENCE</scope>
    <source>
        <strain evidence="9">0166_1</strain>
    </source>
</reference>
<dbReference type="InterPro" id="IPR012134">
    <property type="entry name" value="Glu-5-SA_DH"/>
</dbReference>
<comment type="pathway">
    <text evidence="1 7">Amino-acid biosynthesis; L-proline biosynthesis; L-glutamate 5-semialdehyde from L-glutamate: step 2/2.</text>
</comment>
<dbReference type="GO" id="GO:0050661">
    <property type="term" value="F:NADP binding"/>
    <property type="evidence" value="ECO:0007669"/>
    <property type="project" value="InterPro"/>
</dbReference>
<evidence type="ECO:0000256" key="2">
    <source>
        <dbReference type="ARBA" id="ARBA00022605"/>
    </source>
</evidence>
<sequence length="412" mass="42830">MSVSTRTVTDICREAKRAARALAQLDTASKDGALHAMADALLARTGEVLEANARDLEAGREAGLSSALMDRLRLDEARVAAMAAGVRQVAALPDPVGEVIDGHRLPNGLDVRKVRVPLGVVGVVYEARPNVTIDAAALCLMSGNAIILRGSSSAAHSNAVLAGIAADAAPAGTVQLLSGGREELAELATQEGLVDLVIPRGGEGLKAALREVATVPVIYAASGNCHVYVDASADLDAAVRIAVNAKVQRPGVCNAAETLLVHADAARDFLPRVAAALGAEGVQLRGDQRARAIAEMGEASDEDWETEYLALVLAVGVVDSLEDAIDHVNRFGSGHSEAIVTRDTASARAFQRGVDAACVYVNASTRFTDGGEFGMGAEIGNSTQKLHARGPIGLRELCTFKYLVEGDGHVRP</sequence>
<dbReference type="KEGG" id="sbae:DSM104329_03949"/>
<dbReference type="PANTHER" id="PTHR11063:SF8">
    <property type="entry name" value="DELTA-1-PYRROLINE-5-CARBOXYLATE SYNTHASE"/>
    <property type="match status" value="1"/>
</dbReference>
<protein>
    <recommendedName>
        <fullName evidence="7">Gamma-glutamyl phosphate reductase</fullName>
        <shortName evidence="7">GPR</shortName>
        <ecNumber evidence="7">1.2.1.41</ecNumber>
    </recommendedName>
    <alternativeName>
        <fullName evidence="7">Glutamate-5-semialdehyde dehydrogenase</fullName>
    </alternativeName>
    <alternativeName>
        <fullName evidence="7">Glutamyl-gamma-semialdehyde dehydrogenase</fullName>
        <shortName evidence="7">GSA dehydrogenase</shortName>
    </alternativeName>
</protein>
<dbReference type="CDD" id="cd07079">
    <property type="entry name" value="ALDH_F18-19_ProA-GPR"/>
    <property type="match status" value="1"/>
</dbReference>
<dbReference type="Gene3D" id="3.40.309.10">
    <property type="entry name" value="Aldehyde Dehydrogenase, Chain A, domain 2"/>
    <property type="match status" value="1"/>
</dbReference>
<gene>
    <name evidence="9" type="primary">proA_2</name>
    <name evidence="7" type="synonym">proA</name>
    <name evidence="9" type="ORF">DSM104329_03949</name>
</gene>
<dbReference type="EC" id="1.2.1.41" evidence="7"/>
<dbReference type="GO" id="GO:0055129">
    <property type="term" value="P:L-proline biosynthetic process"/>
    <property type="evidence" value="ECO:0007669"/>
    <property type="project" value="UniProtKB-UniRule"/>
</dbReference>
<evidence type="ECO:0000256" key="6">
    <source>
        <dbReference type="ARBA" id="ARBA00049024"/>
    </source>
</evidence>
<comment type="catalytic activity">
    <reaction evidence="6 7">
        <text>L-glutamate 5-semialdehyde + phosphate + NADP(+) = L-glutamyl 5-phosphate + NADPH + H(+)</text>
        <dbReference type="Rhea" id="RHEA:19541"/>
        <dbReference type="ChEBI" id="CHEBI:15378"/>
        <dbReference type="ChEBI" id="CHEBI:43474"/>
        <dbReference type="ChEBI" id="CHEBI:57783"/>
        <dbReference type="ChEBI" id="CHEBI:58066"/>
        <dbReference type="ChEBI" id="CHEBI:58274"/>
        <dbReference type="ChEBI" id="CHEBI:58349"/>
        <dbReference type="EC" id="1.2.1.41"/>
    </reaction>
</comment>
<keyword evidence="3 7" id="KW-0641">Proline biosynthesis</keyword>
<dbReference type="Proteomes" id="UP001162834">
    <property type="component" value="Chromosome"/>
</dbReference>
<evidence type="ECO:0000256" key="5">
    <source>
        <dbReference type="ARBA" id="ARBA00023002"/>
    </source>
</evidence>
<comment type="subcellular location">
    <subcellularLocation>
        <location evidence="7">Cytoplasm</location>
    </subcellularLocation>
</comment>
<dbReference type="PIRSF" id="PIRSF000151">
    <property type="entry name" value="GPR"/>
    <property type="match status" value="1"/>
</dbReference>
<accession>A0A9E6XZS2</accession>
<dbReference type="InterPro" id="IPR016161">
    <property type="entry name" value="Ald_DH/histidinol_DH"/>
</dbReference>
<evidence type="ECO:0000313" key="9">
    <source>
        <dbReference type="EMBL" id="UGS37532.1"/>
    </source>
</evidence>
<keyword evidence="7" id="KW-0963">Cytoplasm</keyword>
<dbReference type="SUPFAM" id="SSF53720">
    <property type="entry name" value="ALDH-like"/>
    <property type="match status" value="1"/>
</dbReference>
<dbReference type="NCBIfam" id="NF001221">
    <property type="entry name" value="PRK00197.1"/>
    <property type="match status" value="1"/>
</dbReference>
<evidence type="ECO:0000256" key="3">
    <source>
        <dbReference type="ARBA" id="ARBA00022650"/>
    </source>
</evidence>
<dbReference type="InterPro" id="IPR016162">
    <property type="entry name" value="Ald_DH_N"/>
</dbReference>